<dbReference type="Proteomes" id="UP000331127">
    <property type="component" value="Unassembled WGS sequence"/>
</dbReference>
<dbReference type="Gene3D" id="3.40.50.300">
    <property type="entry name" value="P-loop containing nucleotide triphosphate hydrolases"/>
    <property type="match status" value="1"/>
</dbReference>
<dbReference type="PROSITE" id="PS50837">
    <property type="entry name" value="NACHT"/>
    <property type="match status" value="1"/>
</dbReference>
<reference evidence="4 5" key="1">
    <citation type="submission" date="2019-10" db="EMBL/GenBank/DDBJ databases">
        <title>Whole genome shotgun sequence of Acrocarpospora macrocephala NBRC 16266.</title>
        <authorList>
            <person name="Ichikawa N."/>
            <person name="Kimura A."/>
            <person name="Kitahashi Y."/>
            <person name="Komaki H."/>
            <person name="Oguchi A."/>
        </authorList>
    </citation>
    <scope>NUCLEOTIDE SEQUENCE [LARGE SCALE GENOMIC DNA]</scope>
    <source>
        <strain evidence="4 5">NBRC 16266</strain>
    </source>
</reference>
<gene>
    <name evidence="4" type="ORF">Amac_022270</name>
</gene>
<evidence type="ECO:0000259" key="3">
    <source>
        <dbReference type="PROSITE" id="PS50837"/>
    </source>
</evidence>
<accession>A0A5M3WN70</accession>
<keyword evidence="2" id="KW-0732">Signal</keyword>
<keyword evidence="5" id="KW-1185">Reference proteome</keyword>
<protein>
    <recommendedName>
        <fullName evidence="3">NACHT domain-containing protein</fullName>
    </recommendedName>
</protein>
<dbReference type="AlphaFoldDB" id="A0A5M3WN70"/>
<proteinExistence type="predicted"/>
<dbReference type="EMBL" id="BLAE01000011">
    <property type="protein sequence ID" value="GES08631.1"/>
    <property type="molecule type" value="Genomic_DNA"/>
</dbReference>
<feature type="signal peptide" evidence="2">
    <location>
        <begin position="1"/>
        <end position="19"/>
    </location>
</feature>
<evidence type="ECO:0000256" key="2">
    <source>
        <dbReference type="SAM" id="SignalP"/>
    </source>
</evidence>
<feature type="chain" id="PRO_5039524419" description="NACHT domain-containing protein" evidence="2">
    <location>
        <begin position="20"/>
        <end position="1115"/>
    </location>
</feature>
<sequence>MPRLRFVALAIAAATGAVTAGVAANQVINDGQISWTWTYLAFGFTLLVALLTAAAAEPSRPNSPFPHIRRGVYLRQLRASVADMETIGVVTQGEFVLRMRQVYVDVTLQPRPARDTAGDSGLGAGSQEIGRPGERRSLASFLREGRVFAVLGAPGSGKTTLARYTALALSEPNRRVLGREFWRPRRLPVLLYLRGHTASLLAEEPESLAEVAVSSPWLRDRIPAAWLRGRLDRGRCVVLLDGLDEVADEQDRKRVVGWVHDQIARYPRNTFVVTSRPYGYLSNPLTNADVLHVQRFTADQVSQFLHSWYRAIERRSRLGRDQDVHEIAEQKALDLIGRLRGQPALHDLAANPLLLTMIANVHRYRGALPGSRAALYAEMCDVLLHRRQEGKNLADPTGLTGPQKAAVMRHLAVHMMVSRQRDITSAEALRVVKEPLAEVCGQTSITPDVFLSEASKSGLLVEREQGLFAFAHLTLQEYLAAAQIKERPDDLRQLLTGNADDPWWRETSLLWAADADSTPLIEACLRAGTIRALALAFTCVDQGRQVQPAIRDRLDRMLDPGEAVSVERRRLIDGVTMLRALHNVIHLDDGTAICSQLVTTDMWTRFVRYENLRGRHTPSGDPGAITATGMLAGDAARFISWLNNLFDDGLTYRLPTPAEADHRYLQILPGFRDHTVWAHDGKRLSLVAQDAPWPYDPMPGQVARYPELILTHTHIFIRLSMIVPEVRSLTNLLTYAQVFSATPDRLPIFELISALDLAATIARARTLASQTILAGRRPDESRLQELDDIVARALSMTQHRVLTRNLTSVRDAVRSHLRPSIGGVPELVFDEKNGTLARAVDLALQVASTANREIGLNIELNSQVDLAGALDLALDHALKRHPRITLRGTFNGRAALTYSPAHADSLRDTLARHQEEPRHDHAEAYDARIQAIDRRSELEFNRDHRLRLTRALIADLGARPFEVLSIMAAAAEGLVYSWVNSSNGSRKQETTFQEFLNDSLSKHLPNGSHEDPATALQHISEKLTESGADLRVLTLVGYAKGLITRVLDRTAPPGERDIVLSVAALHAAALQLQDKSGDSNQAAVKSLSNVINTLIALTEPDEGPVANQALLLVRN</sequence>
<evidence type="ECO:0000256" key="1">
    <source>
        <dbReference type="SAM" id="Phobius"/>
    </source>
</evidence>
<evidence type="ECO:0000313" key="4">
    <source>
        <dbReference type="EMBL" id="GES08631.1"/>
    </source>
</evidence>
<name>A0A5M3WN70_9ACTN</name>
<dbReference type="SUPFAM" id="SSF52540">
    <property type="entry name" value="P-loop containing nucleoside triphosphate hydrolases"/>
    <property type="match status" value="1"/>
</dbReference>
<dbReference type="OrthoDB" id="135105at2"/>
<dbReference type="InterPro" id="IPR007111">
    <property type="entry name" value="NACHT_NTPase"/>
</dbReference>
<dbReference type="PANTHER" id="PTHR46844:SF1">
    <property type="entry name" value="SLR5058 PROTEIN"/>
    <property type="match status" value="1"/>
</dbReference>
<keyword evidence="1" id="KW-0812">Transmembrane</keyword>
<organism evidence="4 5">
    <name type="scientific">Acrocarpospora macrocephala</name>
    <dbReference type="NCBI Taxonomy" id="150177"/>
    <lineage>
        <taxon>Bacteria</taxon>
        <taxon>Bacillati</taxon>
        <taxon>Actinomycetota</taxon>
        <taxon>Actinomycetes</taxon>
        <taxon>Streptosporangiales</taxon>
        <taxon>Streptosporangiaceae</taxon>
        <taxon>Acrocarpospora</taxon>
    </lineage>
</organism>
<evidence type="ECO:0000313" key="5">
    <source>
        <dbReference type="Proteomes" id="UP000331127"/>
    </source>
</evidence>
<feature type="transmembrane region" description="Helical" evidence="1">
    <location>
        <begin position="34"/>
        <end position="56"/>
    </location>
</feature>
<dbReference type="InterPro" id="IPR027417">
    <property type="entry name" value="P-loop_NTPase"/>
</dbReference>
<dbReference type="PANTHER" id="PTHR46844">
    <property type="entry name" value="SLR5058 PROTEIN"/>
    <property type="match status" value="1"/>
</dbReference>
<feature type="domain" description="NACHT" evidence="3">
    <location>
        <begin position="146"/>
        <end position="277"/>
    </location>
</feature>
<comment type="caution">
    <text evidence="4">The sequence shown here is derived from an EMBL/GenBank/DDBJ whole genome shotgun (WGS) entry which is preliminary data.</text>
</comment>
<keyword evidence="1" id="KW-0472">Membrane</keyword>
<keyword evidence="1" id="KW-1133">Transmembrane helix</keyword>
<dbReference type="Pfam" id="PF05729">
    <property type="entry name" value="NACHT"/>
    <property type="match status" value="1"/>
</dbReference>